<name>A0A1S8TBL8_9CLOT</name>
<gene>
    <name evidence="1" type="ORF">CLPUN_34460</name>
</gene>
<accession>A0A1S8TBL8</accession>
<protein>
    <recommendedName>
        <fullName evidence="3">Transposase IS701-like DDE domain-containing protein</fullName>
    </recommendedName>
</protein>
<comment type="caution">
    <text evidence="1">The sequence shown here is derived from an EMBL/GenBank/DDBJ whole genome shotgun (WGS) entry which is preliminary data.</text>
</comment>
<dbReference type="EMBL" id="LZZM01000190">
    <property type="protein sequence ID" value="OOM75009.1"/>
    <property type="molecule type" value="Genomic_DNA"/>
</dbReference>
<evidence type="ECO:0000313" key="2">
    <source>
        <dbReference type="Proteomes" id="UP000190890"/>
    </source>
</evidence>
<keyword evidence="2" id="KW-1185">Reference proteome</keyword>
<reference evidence="1 2" key="1">
    <citation type="submission" date="2016-05" db="EMBL/GenBank/DDBJ databases">
        <title>Microbial solvent formation.</title>
        <authorList>
            <person name="Poehlein A."/>
            <person name="Montoya Solano J.D."/>
            <person name="Flitsch S."/>
            <person name="Krabben P."/>
            <person name="Duerre P."/>
            <person name="Daniel R."/>
        </authorList>
    </citation>
    <scope>NUCLEOTIDE SEQUENCE [LARGE SCALE GENOMIC DNA]</scope>
    <source>
        <strain evidence="1 2">DSM 2619</strain>
    </source>
</reference>
<sequence>MLTTILNQNELISNYILELNLPYSSALKNHMINLVSGITVTEGSKNLSSIYSKLTCNRHRSTGSRFLGSYSWNHEYVTDERIFHAISEISNTSKDDDVGFLIIDNILSKKDTFPQNI</sequence>
<dbReference type="AlphaFoldDB" id="A0A1S8TBL8"/>
<proteinExistence type="predicted"/>
<evidence type="ECO:0000313" key="1">
    <source>
        <dbReference type="EMBL" id="OOM75009.1"/>
    </source>
</evidence>
<dbReference type="STRING" id="29367.CLPUN_34460"/>
<organism evidence="1 2">
    <name type="scientific">Clostridium puniceum</name>
    <dbReference type="NCBI Taxonomy" id="29367"/>
    <lineage>
        <taxon>Bacteria</taxon>
        <taxon>Bacillati</taxon>
        <taxon>Bacillota</taxon>
        <taxon>Clostridia</taxon>
        <taxon>Eubacteriales</taxon>
        <taxon>Clostridiaceae</taxon>
        <taxon>Clostridium</taxon>
    </lineage>
</organism>
<evidence type="ECO:0008006" key="3">
    <source>
        <dbReference type="Google" id="ProtNLM"/>
    </source>
</evidence>
<dbReference type="Proteomes" id="UP000190890">
    <property type="component" value="Unassembled WGS sequence"/>
</dbReference>